<organism evidence="2 3">
    <name type="scientific">Methanohalarchaeum thermophilum</name>
    <dbReference type="NCBI Taxonomy" id="1903181"/>
    <lineage>
        <taxon>Archaea</taxon>
        <taxon>Methanobacteriati</taxon>
        <taxon>Methanobacteriota</taxon>
        <taxon>Methanonatronarchaeia</taxon>
        <taxon>Methanonatronarchaeales</taxon>
        <taxon>Methanonatronarchaeaceae</taxon>
        <taxon>Candidatus Methanohalarchaeum</taxon>
    </lineage>
</organism>
<dbReference type="PANTHER" id="PTHR34227">
    <property type="entry name" value="CHAPERONE PROTEIN YCDY"/>
    <property type="match status" value="1"/>
</dbReference>
<name>A0A1Q6DWB9_METT1</name>
<dbReference type="InParanoid" id="A0A1Q6DWB9"/>
<dbReference type="AlphaFoldDB" id="A0A1Q6DWB9"/>
<sequence length="215" mass="26000">MTNKKELNSFRNHFYSFLSRLYLEEISKSMAKDIAENKFPIPDPEENTWMNKDMEKGFEILQEYIKSNEDPEKIKHQLDVEYTSLFHGPVSKDLYPYESYYIDNELRSDSLLEVKEFLREINYGKSDDFPEPEDFIAFELEIMRFLTNKPEFIEEKETIYKQKEFLRDHLITWIPDFCDDLYEKTDSDFYKATSLITKGFLEFEKEFIGKIEKRK</sequence>
<proteinExistence type="predicted"/>
<keyword evidence="1" id="KW-0143">Chaperone</keyword>
<protein>
    <submittedName>
        <fullName evidence="2">Component of anaerobic dehydrogenase</fullName>
    </submittedName>
</protein>
<keyword evidence="3" id="KW-1185">Reference proteome</keyword>
<dbReference type="Proteomes" id="UP000185744">
    <property type="component" value="Unassembled WGS sequence"/>
</dbReference>
<comment type="caution">
    <text evidence="2">The sequence shown here is derived from an EMBL/GenBank/DDBJ whole genome shotgun (WGS) entry which is preliminary data.</text>
</comment>
<evidence type="ECO:0000256" key="1">
    <source>
        <dbReference type="ARBA" id="ARBA00023186"/>
    </source>
</evidence>
<dbReference type="Gene3D" id="1.10.3480.10">
    <property type="entry name" value="TorD-like"/>
    <property type="match status" value="1"/>
</dbReference>
<dbReference type="InterPro" id="IPR020945">
    <property type="entry name" value="DMSO/NO3_reduct_chaperone"/>
</dbReference>
<gene>
    <name evidence="2" type="ORF">BTN85_1140</name>
</gene>
<dbReference type="InterPro" id="IPR036411">
    <property type="entry name" value="TorD-like_sf"/>
</dbReference>
<evidence type="ECO:0000313" key="2">
    <source>
        <dbReference type="EMBL" id="OKY78643.1"/>
    </source>
</evidence>
<dbReference type="InterPro" id="IPR050289">
    <property type="entry name" value="TorD/DmsD_chaperones"/>
</dbReference>
<dbReference type="SUPFAM" id="SSF89155">
    <property type="entry name" value="TorD-like"/>
    <property type="match status" value="1"/>
</dbReference>
<dbReference type="Pfam" id="PF02613">
    <property type="entry name" value="Nitrate_red_del"/>
    <property type="match status" value="1"/>
</dbReference>
<dbReference type="EMBL" id="MSDW01000001">
    <property type="protein sequence ID" value="OKY78643.1"/>
    <property type="molecule type" value="Genomic_DNA"/>
</dbReference>
<dbReference type="PANTHER" id="PTHR34227:SF1">
    <property type="entry name" value="DIMETHYL SULFOXIDE REDUCTASE CHAPERONE-RELATED"/>
    <property type="match status" value="1"/>
</dbReference>
<accession>A0A1Q6DWB9</accession>
<dbReference type="STRING" id="1903181.BTN85_1140"/>
<evidence type="ECO:0000313" key="3">
    <source>
        <dbReference type="Proteomes" id="UP000185744"/>
    </source>
</evidence>
<reference evidence="2" key="1">
    <citation type="submission" date="2016-12" db="EMBL/GenBank/DDBJ databases">
        <title>Discovery of methanogenic haloarchaea.</title>
        <authorList>
            <person name="Sorokin D.Y."/>
            <person name="Makarova K.S."/>
            <person name="Abbas B."/>
            <person name="Ferrer M."/>
            <person name="Golyshin P.N."/>
        </authorList>
    </citation>
    <scope>NUCLEOTIDE SEQUENCE [LARGE SCALE GENOMIC DNA]</scope>
    <source>
        <strain evidence="2">HMET1</strain>
    </source>
</reference>